<accession>A0A4S1E2Z8</accession>
<keyword evidence="1" id="KW-0812">Transmembrane</keyword>
<evidence type="ECO:0000313" key="3">
    <source>
        <dbReference type="EMBL" id="TGV04733.1"/>
    </source>
</evidence>
<feature type="transmembrane region" description="Helical" evidence="1">
    <location>
        <begin position="50"/>
        <end position="72"/>
    </location>
</feature>
<dbReference type="GO" id="GO:0000155">
    <property type="term" value="F:phosphorelay sensor kinase activity"/>
    <property type="evidence" value="ECO:0007669"/>
    <property type="project" value="InterPro"/>
</dbReference>
<dbReference type="PANTHER" id="PTHR34220">
    <property type="entry name" value="SENSOR HISTIDINE KINASE YPDA"/>
    <property type="match status" value="1"/>
</dbReference>
<organism evidence="3 4">
    <name type="scientific">Flavivirga rizhaonensis</name>
    <dbReference type="NCBI Taxonomy" id="2559571"/>
    <lineage>
        <taxon>Bacteria</taxon>
        <taxon>Pseudomonadati</taxon>
        <taxon>Bacteroidota</taxon>
        <taxon>Flavobacteriia</taxon>
        <taxon>Flavobacteriales</taxon>
        <taxon>Flavobacteriaceae</taxon>
        <taxon>Flavivirga</taxon>
    </lineage>
</organism>
<dbReference type="OrthoDB" id="9809908at2"/>
<feature type="transmembrane region" description="Helical" evidence="1">
    <location>
        <begin position="12"/>
        <end position="30"/>
    </location>
</feature>
<dbReference type="AlphaFoldDB" id="A0A4S1E2Z8"/>
<dbReference type="InterPro" id="IPR010559">
    <property type="entry name" value="Sig_transdc_His_kin_internal"/>
</dbReference>
<feature type="transmembrane region" description="Helical" evidence="1">
    <location>
        <begin position="119"/>
        <end position="140"/>
    </location>
</feature>
<reference evidence="3 4" key="1">
    <citation type="submission" date="2019-04" db="EMBL/GenBank/DDBJ databases">
        <authorList>
            <person name="Liu A."/>
        </authorList>
    </citation>
    <scope>NUCLEOTIDE SEQUENCE [LARGE SCALE GENOMIC DNA]</scope>
    <source>
        <strain evidence="3 4">RZ03</strain>
    </source>
</reference>
<keyword evidence="1" id="KW-0472">Membrane</keyword>
<gene>
    <name evidence="3" type="ORF">EM932_01005</name>
</gene>
<evidence type="ECO:0000259" key="2">
    <source>
        <dbReference type="Pfam" id="PF06580"/>
    </source>
</evidence>
<keyword evidence="4" id="KW-1185">Reference proteome</keyword>
<feature type="transmembrane region" description="Helical" evidence="1">
    <location>
        <begin position="84"/>
        <end position="107"/>
    </location>
</feature>
<dbReference type="EMBL" id="SRSO01000001">
    <property type="protein sequence ID" value="TGV04733.1"/>
    <property type="molecule type" value="Genomic_DNA"/>
</dbReference>
<sequence>MERKWIFFSLHLLFWLLTSWLIISSFSIVQHIVDIDDGAITDNIQRSDELILFFSIGQPFFALYFYLQIYLTKKLVNDKKIVELVWKTALLIILYYALYLTVVYFFFIESIHILWFPSLWYGIFIFYIVISIAYGFIVAWSRNEKDKRQLEIANKQAELNLLRAQLHPHFLFNTMNNLLSMVNQVQNPKLAKSIDTLSNLLRYVVYENNESRVTIAKEIQFIRDFAELNLLRFEEDEVDFKLEVIGQNDQQSIEMSILLCFLENAFKHGIQPEAKSFIHIGIDVSKKQELLFVINNSVHPALEGSQFAGYGLQATKDRLQLAYPNGHTLSIQETKKSYSVTLKIDTDERNSC</sequence>
<dbReference type="Pfam" id="PF06580">
    <property type="entry name" value="His_kinase"/>
    <property type="match status" value="1"/>
</dbReference>
<protein>
    <submittedName>
        <fullName evidence="3">Histidine kinase</fullName>
    </submittedName>
</protein>
<feature type="domain" description="Signal transduction histidine kinase internal region" evidence="2">
    <location>
        <begin position="157"/>
        <end position="235"/>
    </location>
</feature>
<dbReference type="RefSeq" id="WP_135874567.1">
    <property type="nucleotide sequence ID" value="NZ_SRSO01000001.1"/>
</dbReference>
<dbReference type="GO" id="GO:0016020">
    <property type="term" value="C:membrane"/>
    <property type="evidence" value="ECO:0007669"/>
    <property type="project" value="InterPro"/>
</dbReference>
<keyword evidence="3" id="KW-0418">Kinase</keyword>
<keyword evidence="3" id="KW-0808">Transferase</keyword>
<dbReference type="Proteomes" id="UP000307602">
    <property type="component" value="Unassembled WGS sequence"/>
</dbReference>
<dbReference type="PANTHER" id="PTHR34220:SF7">
    <property type="entry name" value="SENSOR HISTIDINE KINASE YPDA"/>
    <property type="match status" value="1"/>
</dbReference>
<name>A0A4S1E2Z8_9FLAO</name>
<evidence type="ECO:0000313" key="4">
    <source>
        <dbReference type="Proteomes" id="UP000307602"/>
    </source>
</evidence>
<evidence type="ECO:0000256" key="1">
    <source>
        <dbReference type="SAM" id="Phobius"/>
    </source>
</evidence>
<proteinExistence type="predicted"/>
<dbReference type="InterPro" id="IPR050640">
    <property type="entry name" value="Bact_2-comp_sensor_kinase"/>
</dbReference>
<comment type="caution">
    <text evidence="3">The sequence shown here is derived from an EMBL/GenBank/DDBJ whole genome shotgun (WGS) entry which is preliminary data.</text>
</comment>
<keyword evidence="1" id="KW-1133">Transmembrane helix</keyword>